<comment type="caution">
    <text evidence="2">The sequence shown here is derived from an EMBL/GenBank/DDBJ whole genome shotgun (WGS) entry which is preliminary data.</text>
</comment>
<keyword evidence="3" id="KW-1185">Reference proteome</keyword>
<gene>
    <name evidence="2" type="ORF">EV44_g3663</name>
</gene>
<proteinExistence type="predicted"/>
<dbReference type="HOGENOM" id="CLU_018153_4_2_1"/>
<reference evidence="2 3" key="1">
    <citation type="journal article" date="2014" name="BMC Genomics">
        <title>Adaptive genomic structural variation in the grape powdery mildew pathogen, Erysiphe necator.</title>
        <authorList>
            <person name="Jones L."/>
            <person name="Riaz S."/>
            <person name="Morales-Cruz A."/>
            <person name="Amrine K.C."/>
            <person name="McGuire B."/>
            <person name="Gubler W.D."/>
            <person name="Walker M.A."/>
            <person name="Cantu D."/>
        </authorList>
    </citation>
    <scope>NUCLEOTIDE SEQUENCE [LARGE SCALE GENOMIC DNA]</scope>
    <source>
        <strain evidence="3">c</strain>
    </source>
</reference>
<protein>
    <submittedName>
        <fullName evidence="2">Putative eka-like protein</fullName>
    </submittedName>
</protein>
<organism evidence="2 3">
    <name type="scientific">Uncinula necator</name>
    <name type="common">Grape powdery mildew</name>
    <dbReference type="NCBI Taxonomy" id="52586"/>
    <lineage>
        <taxon>Eukaryota</taxon>
        <taxon>Fungi</taxon>
        <taxon>Dikarya</taxon>
        <taxon>Ascomycota</taxon>
        <taxon>Pezizomycotina</taxon>
        <taxon>Leotiomycetes</taxon>
        <taxon>Erysiphales</taxon>
        <taxon>Erysiphaceae</taxon>
        <taxon>Erysiphe</taxon>
    </lineage>
</organism>
<dbReference type="EMBL" id="JNVN01004732">
    <property type="protein sequence ID" value="KHJ30226.1"/>
    <property type="molecule type" value="Genomic_DNA"/>
</dbReference>
<sequence length="186" mass="20715">MVRAHGKTRAGAPHRFWLAHFPREQAPRPGFLLFDESGVVVLYKPRKSIQQCGRCLGFHTTRGCPRAPACENCSSTMNFINECKAPTKCRNCGSSHRSDNRNFLARPSRSGPVSKDQLRTIRKMGQREYHAKARAKTAGIRAEVAATSIEILPSTDRNNLHSINPTNEMVMSEAPIEGNIISETQL</sequence>
<evidence type="ECO:0000313" key="2">
    <source>
        <dbReference type="EMBL" id="KHJ30226.1"/>
    </source>
</evidence>
<dbReference type="AlphaFoldDB" id="A0A0B1NZZ8"/>
<evidence type="ECO:0000256" key="1">
    <source>
        <dbReference type="SAM" id="MobiDB-lite"/>
    </source>
</evidence>
<accession>A0A0B1NZZ8</accession>
<name>A0A0B1NZZ8_UNCNE</name>
<dbReference type="Proteomes" id="UP000030854">
    <property type="component" value="Unassembled WGS sequence"/>
</dbReference>
<evidence type="ECO:0000313" key="3">
    <source>
        <dbReference type="Proteomes" id="UP000030854"/>
    </source>
</evidence>
<feature type="region of interest" description="Disordered" evidence="1">
    <location>
        <begin position="93"/>
        <end position="115"/>
    </location>
</feature>